<feature type="domain" description="Acyl-CoA oxidase/dehydrogenase middle" evidence="8">
    <location>
        <begin position="122"/>
        <end position="214"/>
    </location>
</feature>
<feature type="domain" description="Acyl-CoA dehydrogenase/oxidase C-terminal" evidence="7">
    <location>
        <begin position="228"/>
        <end position="371"/>
    </location>
</feature>
<evidence type="ECO:0000256" key="4">
    <source>
        <dbReference type="ARBA" id="ARBA00022827"/>
    </source>
</evidence>
<evidence type="ECO:0000256" key="1">
    <source>
        <dbReference type="ARBA" id="ARBA00001974"/>
    </source>
</evidence>
<organism evidence="10 11">
    <name type="scientific">Nocardioides humi</name>
    <dbReference type="NCBI Taxonomy" id="449461"/>
    <lineage>
        <taxon>Bacteria</taxon>
        <taxon>Bacillati</taxon>
        <taxon>Actinomycetota</taxon>
        <taxon>Actinomycetes</taxon>
        <taxon>Propionibacteriales</taxon>
        <taxon>Nocardioidaceae</taxon>
        <taxon>Nocardioides</taxon>
    </lineage>
</organism>
<keyword evidence="11" id="KW-1185">Reference proteome</keyword>
<dbReference type="PANTHER" id="PTHR43292">
    <property type="entry name" value="ACYL-COA DEHYDROGENASE"/>
    <property type="match status" value="1"/>
</dbReference>
<dbReference type="SUPFAM" id="SSF47203">
    <property type="entry name" value="Acyl-CoA dehydrogenase C-terminal domain-like"/>
    <property type="match status" value="1"/>
</dbReference>
<evidence type="ECO:0000259" key="8">
    <source>
        <dbReference type="Pfam" id="PF02770"/>
    </source>
</evidence>
<evidence type="ECO:0000259" key="7">
    <source>
        <dbReference type="Pfam" id="PF00441"/>
    </source>
</evidence>
<evidence type="ECO:0000313" key="10">
    <source>
        <dbReference type="EMBL" id="GAA1532585.1"/>
    </source>
</evidence>
<dbReference type="InterPro" id="IPR013786">
    <property type="entry name" value="AcylCoA_DH/ox_N"/>
</dbReference>
<dbReference type="EMBL" id="BAAAOR010000029">
    <property type="protein sequence ID" value="GAA1532585.1"/>
    <property type="molecule type" value="Genomic_DNA"/>
</dbReference>
<accession>A0ABN2B3T1</accession>
<comment type="caution">
    <text evidence="10">The sequence shown here is derived from an EMBL/GenBank/DDBJ whole genome shotgun (WGS) entry which is preliminary data.</text>
</comment>
<dbReference type="InterPro" id="IPR006091">
    <property type="entry name" value="Acyl-CoA_Oxase/DH_mid-dom"/>
</dbReference>
<dbReference type="Pfam" id="PF02770">
    <property type="entry name" value="Acyl-CoA_dh_M"/>
    <property type="match status" value="1"/>
</dbReference>
<feature type="domain" description="Acyl-CoA dehydrogenase/oxidase N-terminal" evidence="9">
    <location>
        <begin position="6"/>
        <end position="115"/>
    </location>
</feature>
<dbReference type="PANTHER" id="PTHR43292:SF3">
    <property type="entry name" value="ACYL-COA DEHYDROGENASE FADE29"/>
    <property type="match status" value="1"/>
</dbReference>
<sequence>MDLHDTEAEAGLRAKVRDWLSTHVPASLRSGMSIAERADLDRVLAGGGYLGLTWPRVHGGAGLSAVEASVFDEEAARLGIDLSRSPSRLGLNMMGPAMMAHGTREQQQRFLPPVLGVEQLWCQGFSEPDAGSDLAAVRTLAVRDGDGYRVNGTKIWTTQAHVADLCLLLVRTEPDAPRHHNLSMLLLDMHQPGVTVSPIRDLAGEHEFNEVHLDGALVPRENLLGEPGGGWKVAMTTLTSERSYALRGKYVVFHRQLRRIGSLLAEHGGASRPSWVQRLGDLSADVHSVRNLSYRAVSLVASGRSAGSIAPVAHLWTGQTHQRLVEFGFEVSSVLGVDTDYWYRLWLETRAETIYGGAAQVQRNMIAERILALPR</sequence>
<evidence type="ECO:0000313" key="11">
    <source>
        <dbReference type="Proteomes" id="UP001500842"/>
    </source>
</evidence>
<comment type="similarity">
    <text evidence="2 6">Belongs to the acyl-CoA dehydrogenase family.</text>
</comment>
<evidence type="ECO:0000256" key="6">
    <source>
        <dbReference type="RuleBase" id="RU362125"/>
    </source>
</evidence>
<proteinExistence type="inferred from homology"/>
<dbReference type="Pfam" id="PF02771">
    <property type="entry name" value="Acyl-CoA_dh_N"/>
    <property type="match status" value="1"/>
</dbReference>
<dbReference type="InterPro" id="IPR052161">
    <property type="entry name" value="Mycobact_Acyl-CoA_DH"/>
</dbReference>
<dbReference type="InterPro" id="IPR046373">
    <property type="entry name" value="Acyl-CoA_Oxase/DH_mid-dom_sf"/>
</dbReference>
<evidence type="ECO:0000256" key="3">
    <source>
        <dbReference type="ARBA" id="ARBA00022630"/>
    </source>
</evidence>
<dbReference type="RefSeq" id="WP_141004228.1">
    <property type="nucleotide sequence ID" value="NZ_BAAAOR010000029.1"/>
</dbReference>
<keyword evidence="5 6" id="KW-0560">Oxidoreductase</keyword>
<dbReference type="Pfam" id="PF00441">
    <property type="entry name" value="Acyl-CoA_dh_1"/>
    <property type="match status" value="1"/>
</dbReference>
<dbReference type="InterPro" id="IPR009075">
    <property type="entry name" value="AcylCo_DH/oxidase_C"/>
</dbReference>
<dbReference type="InterPro" id="IPR036250">
    <property type="entry name" value="AcylCo_DH-like_C"/>
</dbReference>
<evidence type="ECO:0000259" key="9">
    <source>
        <dbReference type="Pfam" id="PF02771"/>
    </source>
</evidence>
<dbReference type="Proteomes" id="UP001500842">
    <property type="component" value="Unassembled WGS sequence"/>
</dbReference>
<gene>
    <name evidence="10" type="ORF">GCM10009788_39610</name>
</gene>
<dbReference type="Gene3D" id="1.10.540.10">
    <property type="entry name" value="Acyl-CoA dehydrogenase/oxidase, N-terminal domain"/>
    <property type="match status" value="1"/>
</dbReference>
<dbReference type="Gene3D" id="1.20.140.10">
    <property type="entry name" value="Butyryl-CoA Dehydrogenase, subunit A, domain 3"/>
    <property type="match status" value="1"/>
</dbReference>
<dbReference type="Gene3D" id="2.40.110.10">
    <property type="entry name" value="Butyryl-CoA Dehydrogenase, subunit A, domain 2"/>
    <property type="match status" value="1"/>
</dbReference>
<evidence type="ECO:0000256" key="2">
    <source>
        <dbReference type="ARBA" id="ARBA00009347"/>
    </source>
</evidence>
<comment type="cofactor">
    <cofactor evidence="1 6">
        <name>FAD</name>
        <dbReference type="ChEBI" id="CHEBI:57692"/>
    </cofactor>
</comment>
<keyword evidence="3 6" id="KW-0285">Flavoprotein</keyword>
<name>A0ABN2B3T1_9ACTN</name>
<reference evidence="10 11" key="1">
    <citation type="journal article" date="2019" name="Int. J. Syst. Evol. Microbiol.">
        <title>The Global Catalogue of Microorganisms (GCM) 10K type strain sequencing project: providing services to taxonomists for standard genome sequencing and annotation.</title>
        <authorList>
            <consortium name="The Broad Institute Genomics Platform"/>
            <consortium name="The Broad Institute Genome Sequencing Center for Infectious Disease"/>
            <person name="Wu L."/>
            <person name="Ma J."/>
        </authorList>
    </citation>
    <scope>NUCLEOTIDE SEQUENCE [LARGE SCALE GENOMIC DNA]</scope>
    <source>
        <strain evidence="10 11">JCM 14942</strain>
    </source>
</reference>
<dbReference type="SUPFAM" id="SSF56645">
    <property type="entry name" value="Acyl-CoA dehydrogenase NM domain-like"/>
    <property type="match status" value="1"/>
</dbReference>
<keyword evidence="4 6" id="KW-0274">FAD</keyword>
<dbReference type="InterPro" id="IPR037069">
    <property type="entry name" value="AcylCoA_DH/ox_N_sf"/>
</dbReference>
<dbReference type="InterPro" id="IPR009100">
    <property type="entry name" value="AcylCoA_DH/oxidase_NM_dom_sf"/>
</dbReference>
<evidence type="ECO:0000256" key="5">
    <source>
        <dbReference type="ARBA" id="ARBA00023002"/>
    </source>
</evidence>
<protein>
    <submittedName>
        <fullName evidence="10">Acyl-CoA dehydrogenase family protein</fullName>
    </submittedName>
</protein>